<dbReference type="KEGG" id="ksk:KSE_22280"/>
<organism evidence="1 2">
    <name type="scientific">Kitasatospora setae (strain ATCC 33774 / DSM 43861 / JCM 3304 / KCC A-0304 / NBRC 14216 / KM-6054)</name>
    <name type="common">Streptomyces setae</name>
    <dbReference type="NCBI Taxonomy" id="452652"/>
    <lineage>
        <taxon>Bacteria</taxon>
        <taxon>Bacillati</taxon>
        <taxon>Actinomycetota</taxon>
        <taxon>Actinomycetes</taxon>
        <taxon>Kitasatosporales</taxon>
        <taxon>Streptomycetaceae</taxon>
        <taxon>Kitasatospora</taxon>
    </lineage>
</organism>
<evidence type="ECO:0000313" key="1">
    <source>
        <dbReference type="EMBL" id="BAJ28050.1"/>
    </source>
</evidence>
<protein>
    <submittedName>
        <fullName evidence="1">Uncharacterized protein</fullName>
    </submittedName>
</protein>
<accession>E4NA19</accession>
<dbReference type="PATRIC" id="fig|452652.3.peg.2245"/>
<proteinExistence type="predicted"/>
<reference evidence="1 2" key="1">
    <citation type="journal article" date="2010" name="DNA Res.">
        <title>Genome sequence of Kitasatospora setae NBRC 14216T: an evolutionary snapshot of the family Streptomycetaceae.</title>
        <authorList>
            <person name="Ichikawa N."/>
            <person name="Oguchi A."/>
            <person name="Ikeda H."/>
            <person name="Ishikawa J."/>
            <person name="Kitani S."/>
            <person name="Watanabe Y."/>
            <person name="Nakamura S."/>
            <person name="Katano Y."/>
            <person name="Kishi E."/>
            <person name="Sasagawa M."/>
            <person name="Ankai A."/>
            <person name="Fukui S."/>
            <person name="Hashimoto Y."/>
            <person name="Kamata S."/>
            <person name="Otoguro M."/>
            <person name="Tanikawa S."/>
            <person name="Nihira T."/>
            <person name="Horinouchi S."/>
            <person name="Ohnishi Y."/>
            <person name="Hayakawa M."/>
            <person name="Kuzuyama T."/>
            <person name="Arisawa A."/>
            <person name="Nomoto F."/>
            <person name="Miura H."/>
            <person name="Takahashi Y."/>
            <person name="Fujita N."/>
        </authorList>
    </citation>
    <scope>NUCLEOTIDE SEQUENCE [LARGE SCALE GENOMIC DNA]</scope>
    <source>
        <strain evidence="2">ATCC 33774 / DSM 43861 / JCM 3304 / KCC A-0304 / NBRC 14216 / KM-6054</strain>
    </source>
</reference>
<dbReference type="Proteomes" id="UP000007076">
    <property type="component" value="Chromosome"/>
</dbReference>
<dbReference type="STRING" id="452652.KSE_22280"/>
<keyword evidence="2" id="KW-1185">Reference proteome</keyword>
<dbReference type="HOGENOM" id="CLU_2633390_0_0_11"/>
<gene>
    <name evidence="1" type="ordered locus">KSE_22280</name>
</gene>
<name>E4NA19_KITSK</name>
<evidence type="ECO:0000313" key="2">
    <source>
        <dbReference type="Proteomes" id="UP000007076"/>
    </source>
</evidence>
<dbReference type="EMBL" id="AP010968">
    <property type="protein sequence ID" value="BAJ28050.1"/>
    <property type="molecule type" value="Genomic_DNA"/>
</dbReference>
<sequence>MALTAGSPYGNGRPGRWSGTRVEELVLMRTGIRTALRRAEQMLLIRGARRNAWAAVCENRRLAGEREQAVRAFGPGV</sequence>
<dbReference type="AlphaFoldDB" id="E4NA19"/>